<dbReference type="PANTHER" id="PTHR46169:SF15">
    <property type="entry name" value="INNER CENTROMERE PROTEIN A-LIKE ISOFORM X1-RELATED"/>
    <property type="match status" value="1"/>
</dbReference>
<reference evidence="3" key="2">
    <citation type="journal article" date="2011" name="Proc. Natl. Acad. Sci. U.S.A.">
        <title>Obligate biotrophy features unraveled by the genomic analysis of rust fungi.</title>
        <authorList>
            <person name="Duplessis S."/>
            <person name="Cuomo C.A."/>
            <person name="Lin Y.-C."/>
            <person name="Aerts A."/>
            <person name="Tisserant E."/>
            <person name="Veneault-Fourrey C."/>
            <person name="Joly D.L."/>
            <person name="Hacquard S."/>
            <person name="Amselem J."/>
            <person name="Cantarel B.L."/>
            <person name="Chiu R."/>
            <person name="Coutinho P.M."/>
            <person name="Feau N."/>
            <person name="Field M."/>
            <person name="Frey P."/>
            <person name="Gelhaye E."/>
            <person name="Goldberg J."/>
            <person name="Grabherr M.G."/>
            <person name="Kodira C.D."/>
            <person name="Kohler A."/>
            <person name="Kuees U."/>
            <person name="Lindquist E.A."/>
            <person name="Lucas S.M."/>
            <person name="Mago R."/>
            <person name="Mauceli E."/>
            <person name="Morin E."/>
            <person name="Murat C."/>
            <person name="Pangilinan J.L."/>
            <person name="Park R."/>
            <person name="Pearson M."/>
            <person name="Quesneville H."/>
            <person name="Rouhier N."/>
            <person name="Sakthikumar S."/>
            <person name="Salamov A.A."/>
            <person name="Schmutz J."/>
            <person name="Selles B."/>
            <person name="Shapiro H."/>
            <person name="Tanguay P."/>
            <person name="Tuskan G.A."/>
            <person name="Henrissat B."/>
            <person name="Van de Peer Y."/>
            <person name="Rouze P."/>
            <person name="Ellis J.G."/>
            <person name="Dodds P.N."/>
            <person name="Schein J.E."/>
            <person name="Zhong S."/>
            <person name="Hamelin R.C."/>
            <person name="Grigoriev I.V."/>
            <person name="Szabo L.J."/>
            <person name="Martin F."/>
        </authorList>
    </citation>
    <scope>NUCLEOTIDE SEQUENCE [LARGE SCALE GENOMIC DNA]</scope>
    <source>
        <strain evidence="3">CRL 75-36-700-3 / race SCCL</strain>
    </source>
</reference>
<dbReference type="OMA" id="GHLLISH"/>
<keyword evidence="3" id="KW-1185">Reference proteome</keyword>
<accession>E3K1J5</accession>
<gene>
    <name evidence="2" type="ORF">PGTG_04126</name>
</gene>
<proteinExistence type="predicted"/>
<evidence type="ECO:0000313" key="3">
    <source>
        <dbReference type="Proteomes" id="UP000008783"/>
    </source>
</evidence>
<dbReference type="KEGG" id="pgr:PGTG_04126"/>
<dbReference type="EMBL" id="DS178269">
    <property type="protein sequence ID" value="EFP78170.1"/>
    <property type="molecule type" value="Genomic_DNA"/>
</dbReference>
<evidence type="ECO:0008006" key="4">
    <source>
        <dbReference type="Google" id="ProtNLM"/>
    </source>
</evidence>
<protein>
    <recommendedName>
        <fullName evidence="4">HAT C-terminal dimerisation domain-containing protein</fullName>
    </recommendedName>
</protein>
<organism evidence="2 3">
    <name type="scientific">Puccinia graminis f. sp. tritici (strain CRL 75-36-700-3 / race SCCL)</name>
    <name type="common">Black stem rust fungus</name>
    <dbReference type="NCBI Taxonomy" id="418459"/>
    <lineage>
        <taxon>Eukaryota</taxon>
        <taxon>Fungi</taxon>
        <taxon>Dikarya</taxon>
        <taxon>Basidiomycota</taxon>
        <taxon>Pucciniomycotina</taxon>
        <taxon>Pucciniomycetes</taxon>
        <taxon>Pucciniales</taxon>
        <taxon>Pucciniaceae</taxon>
        <taxon>Puccinia</taxon>
    </lineage>
</organism>
<dbReference type="HOGENOM" id="CLU_013565_0_0_1"/>
<feature type="compositionally biased region" description="Acidic residues" evidence="1">
    <location>
        <begin position="137"/>
        <end position="153"/>
    </location>
</feature>
<dbReference type="GO" id="GO:0005634">
    <property type="term" value="C:nucleus"/>
    <property type="evidence" value="ECO:0000318"/>
    <property type="project" value="GO_Central"/>
</dbReference>
<dbReference type="GeneID" id="10541800"/>
<dbReference type="RefSeq" id="XP_003322589.1">
    <property type="nucleotide sequence ID" value="XM_003322541.1"/>
</dbReference>
<dbReference type="GO" id="GO:0006357">
    <property type="term" value="P:regulation of transcription by RNA polymerase II"/>
    <property type="evidence" value="ECO:0000318"/>
    <property type="project" value="GO_Central"/>
</dbReference>
<dbReference type="AlphaFoldDB" id="E3K1J5"/>
<reference key="1">
    <citation type="submission" date="2007-01" db="EMBL/GenBank/DDBJ databases">
        <title>The Genome Sequence of Puccinia graminis f. sp. tritici Strain CRL 75-36-700-3.</title>
        <authorList>
            <consortium name="The Broad Institute Genome Sequencing Platform"/>
            <person name="Birren B."/>
            <person name="Lander E."/>
            <person name="Galagan J."/>
            <person name="Nusbaum C."/>
            <person name="Devon K."/>
            <person name="Cuomo C."/>
            <person name="Jaffe D."/>
            <person name="Butler J."/>
            <person name="Alvarez P."/>
            <person name="Gnerre S."/>
            <person name="Grabherr M."/>
            <person name="Mauceli E."/>
            <person name="Brockman W."/>
            <person name="Young S."/>
            <person name="LaButti K."/>
            <person name="Sykes S."/>
            <person name="DeCaprio D."/>
            <person name="Crawford M."/>
            <person name="Koehrsen M."/>
            <person name="Engels R."/>
            <person name="Montgomery P."/>
            <person name="Pearson M."/>
            <person name="Howarth C."/>
            <person name="Larson L."/>
            <person name="White J."/>
            <person name="Zeng Q."/>
            <person name="Kodira C."/>
            <person name="Yandava C."/>
            <person name="Alvarado L."/>
            <person name="O'Leary S."/>
            <person name="Szabo L."/>
            <person name="Dean R."/>
            <person name="Schein J."/>
        </authorList>
    </citation>
    <scope>NUCLEOTIDE SEQUENCE</scope>
    <source>
        <strain>CRL 75-36-700-3</strain>
    </source>
</reference>
<dbReference type="PANTHER" id="PTHR46169">
    <property type="entry name" value="DNA REPLICATION-RELATED ELEMENT FACTOR, ISOFORM A"/>
    <property type="match status" value="1"/>
</dbReference>
<dbReference type="VEuPathDB" id="FungiDB:PGTG_04126"/>
<dbReference type="InterPro" id="IPR052717">
    <property type="entry name" value="Vacuolar_transposase_reg"/>
</dbReference>
<dbReference type="InterPro" id="IPR012337">
    <property type="entry name" value="RNaseH-like_sf"/>
</dbReference>
<evidence type="ECO:0000256" key="1">
    <source>
        <dbReference type="SAM" id="MobiDB-lite"/>
    </source>
</evidence>
<dbReference type="OrthoDB" id="2505635at2759"/>
<dbReference type="Proteomes" id="UP000008783">
    <property type="component" value="Unassembled WGS sequence"/>
</dbReference>
<feature type="compositionally biased region" description="Acidic residues" evidence="1">
    <location>
        <begin position="102"/>
        <end position="115"/>
    </location>
</feature>
<evidence type="ECO:0000313" key="2">
    <source>
        <dbReference type="EMBL" id="EFP78170.1"/>
    </source>
</evidence>
<dbReference type="InParanoid" id="E3K1J5"/>
<sequence>MPLDFVCLSKRHTGEYLANTVRLVAEKFGIQDKICGIVSDNAKNNEVMVRDLKKLKWPRFHGDAQWIRCFAHILNLIVQGILRPFGSHKKDAKDRGPMGAGDDSDGSISEQEDPEDQIRVLPRGRQDNSATSAGDNLSDEESVYGADVDDDESLDEANIDNASEEEEEDCYTSISCKQTLAKFCAIAKKLRFSPASKAEFHKICQQKRCEKPHNIERDGRTRWNSTSIQINSIIRCQAAILEWQRHKTYGIDRVHYLDQSDLDLARDLAKVLNLFHKITLQISKAGSARLSNIVIFIDQITDHLSTIISDSNYPPALRNACRVGLKITNKYYSLTDTSPLYRIAILLHPLFKDEYFKLAKWEPEWIAEAIRLAREMWVSNYKPRPITPASSSPTTSSKPITLTLASLGRAAAARGGENSSDAFDMWLAGGLVLNGNDPVNPLKWWMEQKRSGNSHGGLVHMALDVLGCPATSVDVEGMTVAFYSKNSKIKEGTLAAWKQGLNNDTKSRQKSKRKVIVLDDNDDLSN</sequence>
<name>E3K1J5_PUCGT</name>
<feature type="region of interest" description="Disordered" evidence="1">
    <location>
        <begin position="88"/>
        <end position="153"/>
    </location>
</feature>
<dbReference type="SUPFAM" id="SSF53098">
    <property type="entry name" value="Ribonuclease H-like"/>
    <property type="match status" value="1"/>
</dbReference>